<proteinExistence type="predicted"/>
<dbReference type="Proteomes" id="UP000053319">
    <property type="component" value="Unassembled WGS sequence"/>
</dbReference>
<name>R7SWN6_DICSQ</name>
<evidence type="ECO:0000313" key="3">
    <source>
        <dbReference type="Proteomes" id="UP000053319"/>
    </source>
</evidence>
<gene>
    <name evidence="2" type="ORF">DICSQDRAFT_181931</name>
</gene>
<protein>
    <submittedName>
        <fullName evidence="2">Uncharacterized protein</fullName>
    </submittedName>
</protein>
<dbReference type="AlphaFoldDB" id="R7SWN6"/>
<organism evidence="2 3">
    <name type="scientific">Dichomitus squalens (strain LYAD-421)</name>
    <name type="common">Western red white-rot fungus</name>
    <dbReference type="NCBI Taxonomy" id="732165"/>
    <lineage>
        <taxon>Eukaryota</taxon>
        <taxon>Fungi</taxon>
        <taxon>Dikarya</taxon>
        <taxon>Basidiomycota</taxon>
        <taxon>Agaricomycotina</taxon>
        <taxon>Agaricomycetes</taxon>
        <taxon>Polyporales</taxon>
        <taxon>Polyporaceae</taxon>
        <taxon>Dichomitus</taxon>
    </lineage>
</organism>
<evidence type="ECO:0000256" key="1">
    <source>
        <dbReference type="SAM" id="MobiDB-lite"/>
    </source>
</evidence>
<feature type="compositionally biased region" description="Basic and acidic residues" evidence="1">
    <location>
        <begin position="292"/>
        <end position="310"/>
    </location>
</feature>
<feature type="region of interest" description="Disordered" evidence="1">
    <location>
        <begin position="383"/>
        <end position="414"/>
    </location>
</feature>
<feature type="region of interest" description="Disordered" evidence="1">
    <location>
        <begin position="287"/>
        <end position="310"/>
    </location>
</feature>
<reference evidence="2 3" key="1">
    <citation type="journal article" date="2012" name="Science">
        <title>The Paleozoic origin of enzymatic lignin decomposition reconstructed from 31 fungal genomes.</title>
        <authorList>
            <person name="Floudas D."/>
            <person name="Binder M."/>
            <person name="Riley R."/>
            <person name="Barry K."/>
            <person name="Blanchette R.A."/>
            <person name="Henrissat B."/>
            <person name="Martinez A.T."/>
            <person name="Otillar R."/>
            <person name="Spatafora J.W."/>
            <person name="Yadav J.S."/>
            <person name="Aerts A."/>
            <person name="Benoit I."/>
            <person name="Boyd A."/>
            <person name="Carlson A."/>
            <person name="Copeland A."/>
            <person name="Coutinho P.M."/>
            <person name="de Vries R.P."/>
            <person name="Ferreira P."/>
            <person name="Findley K."/>
            <person name="Foster B."/>
            <person name="Gaskell J."/>
            <person name="Glotzer D."/>
            <person name="Gorecki P."/>
            <person name="Heitman J."/>
            <person name="Hesse C."/>
            <person name="Hori C."/>
            <person name="Igarashi K."/>
            <person name="Jurgens J.A."/>
            <person name="Kallen N."/>
            <person name="Kersten P."/>
            <person name="Kohler A."/>
            <person name="Kuees U."/>
            <person name="Kumar T.K.A."/>
            <person name="Kuo A."/>
            <person name="LaButti K."/>
            <person name="Larrondo L.F."/>
            <person name="Lindquist E."/>
            <person name="Ling A."/>
            <person name="Lombard V."/>
            <person name="Lucas S."/>
            <person name="Lundell T."/>
            <person name="Martin R."/>
            <person name="McLaughlin D.J."/>
            <person name="Morgenstern I."/>
            <person name="Morin E."/>
            <person name="Murat C."/>
            <person name="Nagy L.G."/>
            <person name="Nolan M."/>
            <person name="Ohm R.A."/>
            <person name="Patyshakuliyeva A."/>
            <person name="Rokas A."/>
            <person name="Ruiz-Duenas F.J."/>
            <person name="Sabat G."/>
            <person name="Salamov A."/>
            <person name="Samejima M."/>
            <person name="Schmutz J."/>
            <person name="Slot J.C."/>
            <person name="St John F."/>
            <person name="Stenlid J."/>
            <person name="Sun H."/>
            <person name="Sun S."/>
            <person name="Syed K."/>
            <person name="Tsang A."/>
            <person name="Wiebenga A."/>
            <person name="Young D."/>
            <person name="Pisabarro A."/>
            <person name="Eastwood D.C."/>
            <person name="Martin F."/>
            <person name="Cullen D."/>
            <person name="Grigoriev I.V."/>
            <person name="Hibbett D.S."/>
        </authorList>
    </citation>
    <scope>NUCLEOTIDE SEQUENCE [LARGE SCALE GENOMIC DNA]</scope>
    <source>
        <strain evidence="2 3">LYAD-421 SS1</strain>
    </source>
</reference>
<evidence type="ECO:0000313" key="2">
    <source>
        <dbReference type="EMBL" id="EJF59397.1"/>
    </source>
</evidence>
<dbReference type="EMBL" id="JH719424">
    <property type="protein sequence ID" value="EJF59397.1"/>
    <property type="molecule type" value="Genomic_DNA"/>
</dbReference>
<feature type="compositionally biased region" description="Polar residues" evidence="1">
    <location>
        <begin position="397"/>
        <end position="413"/>
    </location>
</feature>
<sequence length="476" mass="52362">MSSSVNLSNLRLTVNSMHDRAEEPSAAASTSKTPNRRSTQKRKSRRVPDESETEGASSRPTRKKAKTRGRPRRERCSPEPDEEGGENEGKKWEPGRDRGEKKKKHLIDAAYDILNVDRSLIHDDFPSSPPSPDYFCNVDKHPDEDARAELAERVRDIPGCEHYTSRQVYAYFGNMRFKTREGHVPKAMRRLQEDGRLPGERFGDTRAITSIGQSSRASRPDRAALSKEAPNALPNVSVVSQLDTLLKSHPSLTYEDAARWAATLGGGIISINPDDILTYALLKQASTTQRPLDAERHSEDPGEDDGSRERAITPVDLENTFMRPLFIGSPSQSASEAEVELLLSESTPVRELLTFPSHVAGFIRDGVSEIQSNLVPAYGGSLEGSVSASSDVSDASPSQGRSQKSQVMPSLSNARHRSLGHMIRKSSPAVPTNRTFSPLSVGMQQHHNRLNPAVLANWLVSSSTSFPLVPDPIFSP</sequence>
<accession>R7SWN6</accession>
<feature type="non-terminal residue" evidence="2">
    <location>
        <position position="476"/>
    </location>
</feature>
<dbReference type="KEGG" id="dsq:DICSQDRAFT_181931"/>
<feature type="compositionally biased region" description="Basic and acidic residues" evidence="1">
    <location>
        <begin position="87"/>
        <end position="100"/>
    </location>
</feature>
<feature type="compositionally biased region" description="Polar residues" evidence="1">
    <location>
        <begin position="1"/>
        <end position="16"/>
    </location>
</feature>
<feature type="compositionally biased region" description="Low complexity" evidence="1">
    <location>
        <begin position="385"/>
        <end position="396"/>
    </location>
</feature>
<feature type="compositionally biased region" description="Basic residues" evidence="1">
    <location>
        <begin position="60"/>
        <end position="73"/>
    </location>
</feature>
<feature type="compositionally biased region" description="Basic residues" evidence="1">
    <location>
        <begin position="34"/>
        <end position="45"/>
    </location>
</feature>
<dbReference type="HOGENOM" id="CLU_574369_0_0_1"/>
<dbReference type="RefSeq" id="XP_007367776.1">
    <property type="nucleotide sequence ID" value="XM_007367714.1"/>
</dbReference>
<dbReference type="GeneID" id="18841087"/>
<feature type="region of interest" description="Disordered" evidence="1">
    <location>
        <begin position="1"/>
        <end position="103"/>
    </location>
</feature>